<accession>A0A6N2NBV6</accession>
<sequence>MVCNKRRPMLSLQMVTDMDQVNFTAKHIVLAKFNEGVEEGEIERLIRDYADLSNHIEQIQSFEWGKDTLEDRSAYGAHPAHVKFDTQLSTTLEKVVVIDYVPRPEP</sequence>
<name>A0A6N2NBV6_SALVM</name>
<dbReference type="GO" id="GO:0009865">
    <property type="term" value="P:pollen tube adhesion"/>
    <property type="evidence" value="ECO:0007669"/>
    <property type="project" value="TreeGrafter"/>
</dbReference>
<dbReference type="PANTHER" id="PTHR33178">
    <property type="match status" value="1"/>
</dbReference>
<dbReference type="InterPro" id="IPR044662">
    <property type="entry name" value="HS1/DABB1-like"/>
</dbReference>
<dbReference type="Gene3D" id="3.30.70.100">
    <property type="match status" value="2"/>
</dbReference>
<proteinExistence type="predicted"/>
<protein>
    <recommendedName>
        <fullName evidence="2">Stress-response A/B barrel domain-containing protein</fullName>
    </recommendedName>
</protein>
<evidence type="ECO:0000259" key="2">
    <source>
        <dbReference type="PROSITE" id="PS51502"/>
    </source>
</evidence>
<dbReference type="PANTHER" id="PTHR33178:SF10">
    <property type="entry name" value="STRESS-RESPONSE A_B BARREL DOMAIN-CONTAINING PROTEIN"/>
    <property type="match status" value="1"/>
</dbReference>
<dbReference type="PROSITE" id="PS51502">
    <property type="entry name" value="S_R_A_B_BARREL"/>
    <property type="match status" value="1"/>
</dbReference>
<dbReference type="EMBL" id="CAADRP010002262">
    <property type="protein sequence ID" value="VFU64247.1"/>
    <property type="molecule type" value="Genomic_DNA"/>
</dbReference>
<gene>
    <name evidence="3" type="ORF">SVIM_LOCUS492653</name>
</gene>
<dbReference type="AlphaFoldDB" id="A0A6N2NBV6"/>
<reference evidence="3" key="1">
    <citation type="submission" date="2019-03" db="EMBL/GenBank/DDBJ databases">
        <authorList>
            <person name="Mank J."/>
            <person name="Almeida P."/>
        </authorList>
    </citation>
    <scope>NUCLEOTIDE SEQUENCE</scope>
    <source>
        <strain evidence="3">78183</strain>
    </source>
</reference>
<feature type="domain" description="Stress-response A/B barrel" evidence="2">
    <location>
        <begin position="25"/>
        <end position="106"/>
    </location>
</feature>
<dbReference type="SUPFAM" id="SSF54909">
    <property type="entry name" value="Dimeric alpha+beta barrel"/>
    <property type="match status" value="1"/>
</dbReference>
<dbReference type="SMART" id="SM00886">
    <property type="entry name" value="Dabb"/>
    <property type="match status" value="1"/>
</dbReference>
<evidence type="ECO:0000313" key="3">
    <source>
        <dbReference type="EMBL" id="VFU64247.1"/>
    </source>
</evidence>
<dbReference type="InterPro" id="IPR011008">
    <property type="entry name" value="Dimeric_a/b-barrel"/>
</dbReference>
<dbReference type="Pfam" id="PF07876">
    <property type="entry name" value="Dabb"/>
    <property type="match status" value="1"/>
</dbReference>
<dbReference type="InterPro" id="IPR013097">
    <property type="entry name" value="Dabb"/>
</dbReference>
<evidence type="ECO:0000256" key="1">
    <source>
        <dbReference type="ARBA" id="ARBA00011738"/>
    </source>
</evidence>
<organism evidence="3">
    <name type="scientific">Salix viminalis</name>
    <name type="common">Common osier</name>
    <name type="synonym">Basket willow</name>
    <dbReference type="NCBI Taxonomy" id="40686"/>
    <lineage>
        <taxon>Eukaryota</taxon>
        <taxon>Viridiplantae</taxon>
        <taxon>Streptophyta</taxon>
        <taxon>Embryophyta</taxon>
        <taxon>Tracheophyta</taxon>
        <taxon>Spermatophyta</taxon>
        <taxon>Magnoliopsida</taxon>
        <taxon>eudicotyledons</taxon>
        <taxon>Gunneridae</taxon>
        <taxon>Pentapetalae</taxon>
        <taxon>rosids</taxon>
        <taxon>fabids</taxon>
        <taxon>Malpighiales</taxon>
        <taxon>Salicaceae</taxon>
        <taxon>Saliceae</taxon>
        <taxon>Salix</taxon>
    </lineage>
</organism>
<comment type="subunit">
    <text evidence="1">Homodimer.</text>
</comment>